<organism evidence="3 4">
    <name type="scientific">Olea europaea subsp. europaea</name>
    <dbReference type="NCBI Taxonomy" id="158383"/>
    <lineage>
        <taxon>Eukaryota</taxon>
        <taxon>Viridiplantae</taxon>
        <taxon>Streptophyta</taxon>
        <taxon>Embryophyta</taxon>
        <taxon>Tracheophyta</taxon>
        <taxon>Spermatophyta</taxon>
        <taxon>Magnoliopsida</taxon>
        <taxon>eudicotyledons</taxon>
        <taxon>Gunneridae</taxon>
        <taxon>Pentapetalae</taxon>
        <taxon>asterids</taxon>
        <taxon>lamiids</taxon>
        <taxon>Lamiales</taxon>
        <taxon>Oleaceae</taxon>
        <taxon>Oleeae</taxon>
        <taxon>Olea</taxon>
    </lineage>
</organism>
<keyword evidence="4" id="KW-1185">Reference proteome</keyword>
<evidence type="ECO:0000256" key="2">
    <source>
        <dbReference type="SAM" id="SignalP"/>
    </source>
</evidence>
<feature type="region of interest" description="Disordered" evidence="1">
    <location>
        <begin position="25"/>
        <end position="44"/>
    </location>
</feature>
<keyword evidence="2" id="KW-0732">Signal</keyword>
<accession>A0A8S0UD81</accession>
<reference evidence="3 4" key="1">
    <citation type="submission" date="2019-12" db="EMBL/GenBank/DDBJ databases">
        <authorList>
            <person name="Alioto T."/>
            <person name="Alioto T."/>
            <person name="Gomez Garrido J."/>
        </authorList>
    </citation>
    <scope>NUCLEOTIDE SEQUENCE [LARGE SCALE GENOMIC DNA]</scope>
</reference>
<evidence type="ECO:0000313" key="4">
    <source>
        <dbReference type="Proteomes" id="UP000594638"/>
    </source>
</evidence>
<name>A0A8S0UD81_OLEEU</name>
<dbReference type="PANTHER" id="PTHR36040:SF5">
    <property type="entry name" value="TRANSMEMBRANE PROTEIN"/>
    <property type="match status" value="1"/>
</dbReference>
<evidence type="ECO:0000313" key="3">
    <source>
        <dbReference type="EMBL" id="CAA3014893.1"/>
    </source>
</evidence>
<dbReference type="Gramene" id="OE9A085085T1">
    <property type="protein sequence ID" value="OE9A085085C1"/>
    <property type="gene ID" value="OE9A085085"/>
</dbReference>
<gene>
    <name evidence="3" type="ORF">OLEA9_A085085</name>
</gene>
<dbReference type="AlphaFoldDB" id="A0A8S0UD81"/>
<evidence type="ECO:0000256" key="1">
    <source>
        <dbReference type="SAM" id="MobiDB-lite"/>
    </source>
</evidence>
<proteinExistence type="predicted"/>
<sequence length="137" mass="15683">MARRVMLVFAVMLLVMSSCLTKAGKPPVMDEKHELEHEEEQQQMSIEHELGSYQASNTEKPTARMDKKGLLVFAIMLLVASSCLTKARKPPAMAEKHELQHEEDQQKMVTEETPGYPESTQDENHHSMDIPDFNRHH</sequence>
<protein>
    <submittedName>
        <fullName evidence="3">Uncharacterized protein</fullName>
    </submittedName>
</protein>
<feature type="compositionally biased region" description="Basic and acidic residues" evidence="1">
    <location>
        <begin position="94"/>
        <end position="110"/>
    </location>
</feature>
<dbReference type="Proteomes" id="UP000594638">
    <property type="component" value="Unassembled WGS sequence"/>
</dbReference>
<dbReference type="PANTHER" id="PTHR36040">
    <property type="entry name" value="OS04G0188500 PROTEIN"/>
    <property type="match status" value="1"/>
</dbReference>
<dbReference type="EMBL" id="CACTIH010007510">
    <property type="protein sequence ID" value="CAA3014893.1"/>
    <property type="molecule type" value="Genomic_DNA"/>
</dbReference>
<feature type="chain" id="PRO_5035930244" evidence="2">
    <location>
        <begin position="24"/>
        <end position="137"/>
    </location>
</feature>
<feature type="compositionally biased region" description="Basic and acidic residues" evidence="1">
    <location>
        <begin position="122"/>
        <end position="137"/>
    </location>
</feature>
<feature type="region of interest" description="Disordered" evidence="1">
    <location>
        <begin position="88"/>
        <end position="137"/>
    </location>
</feature>
<comment type="caution">
    <text evidence="3">The sequence shown here is derived from an EMBL/GenBank/DDBJ whole genome shotgun (WGS) entry which is preliminary data.</text>
</comment>
<feature type="signal peptide" evidence="2">
    <location>
        <begin position="1"/>
        <end position="23"/>
    </location>
</feature>
<dbReference type="PROSITE" id="PS51257">
    <property type="entry name" value="PROKAR_LIPOPROTEIN"/>
    <property type="match status" value="1"/>
</dbReference>